<evidence type="ECO:0000256" key="1">
    <source>
        <dbReference type="SAM" id="MobiDB-lite"/>
    </source>
</evidence>
<evidence type="ECO:0000313" key="4">
    <source>
        <dbReference type="EMBL" id="KAK4564554.1"/>
    </source>
</evidence>
<accession>A0AAN7E7A0</accession>
<dbReference type="Pfam" id="PF05699">
    <property type="entry name" value="Dimer_Tnp_hAT"/>
    <property type="match status" value="1"/>
</dbReference>
<dbReference type="InterPro" id="IPR025398">
    <property type="entry name" value="DUF4371"/>
</dbReference>
<dbReference type="EMBL" id="JAXUIC010000011">
    <property type="protein sequence ID" value="KAK4564554.1"/>
    <property type="molecule type" value="Genomic_DNA"/>
</dbReference>
<sequence>MDKYLIRKPHTQDSSPVQDSSHVQDSSSSSKRIRVDFNLENLPSDLGLRQKISSYHPNNHDEIRRHYLTKGPCQPVLDVFPVSYFLKSLVDLDPIGIEEESGWNIDYRVQLKAIVDCIRFLLCRGLAFRGHDESQGSSDKGNFLELVQFLGDHNESINEVLQTAPKNCKLTHPEIQKDIVNAIASETSKAIIKNLDNGFFSILVDESHDISVKEQMSLVLRYVNKKGTIIERFLGIVHVASTTALSLKCAIECLLCEHNLSLSNLRGQGYNGASNMRGDINGLKTLILKENKSAFYVHCFAHQLQLTLVAVAKNHINIAEFFYVVSNLVTVVGGFCKRRDALRDTQFVKIKEDLENGVRRSGQGLNQETNLKRPGDTRWGSYYGTILNLILMFSAVVDVLEIIEEDGMFDQKVEARSIIRLQVMREDEWESLLTEVSSFCTTHDISVLNMDETFIVSGRSRRNTQQKTNLHHYRVELFYTVIDMQLQELNNSFSEANTDLLLCMACLNPSNSFVAFDKKKLIRLAKFYPSDFLGTDILALDSQLQNYIFDIRSNNFFLELQGVSELAEKLVSTRKNETYPLVYLLVKLALTLPVATATVERSFSTMKYIKNELRNRMGDRWMQWQLQEILLGYSSTSINYTI</sequence>
<dbReference type="Proteomes" id="UP001324115">
    <property type="component" value="Unassembled WGS sequence"/>
</dbReference>
<dbReference type="InterPro" id="IPR055298">
    <property type="entry name" value="AtLOH3-like"/>
</dbReference>
<reference evidence="4 5" key="1">
    <citation type="journal article" date="2023" name="G3 (Bethesda)">
        <title>A haplotype-resolved chromosome-scale genome for Quercus rubra L. provides insights into the genetics of adaptive traits for red oak species.</title>
        <authorList>
            <person name="Kapoor B."/>
            <person name="Jenkins J."/>
            <person name="Schmutz J."/>
            <person name="Zhebentyayeva T."/>
            <person name="Kuelheim C."/>
            <person name="Coggeshall M."/>
            <person name="Heim C."/>
            <person name="Lasky J.R."/>
            <person name="Leites L."/>
            <person name="Islam-Faridi N."/>
            <person name="Romero-Severson J."/>
            <person name="DeLeo V.L."/>
            <person name="Lucas S.M."/>
            <person name="Lazic D."/>
            <person name="Gailing O."/>
            <person name="Carlson J."/>
            <person name="Staton M."/>
        </authorList>
    </citation>
    <scope>NUCLEOTIDE SEQUENCE [LARGE SCALE GENOMIC DNA]</scope>
    <source>
        <strain evidence="4">Pseudo-F2</strain>
    </source>
</reference>
<proteinExistence type="predicted"/>
<keyword evidence="5" id="KW-1185">Reference proteome</keyword>
<dbReference type="SUPFAM" id="SSF53098">
    <property type="entry name" value="Ribonuclease H-like"/>
    <property type="match status" value="1"/>
</dbReference>
<dbReference type="GO" id="GO:0046983">
    <property type="term" value="F:protein dimerization activity"/>
    <property type="evidence" value="ECO:0007669"/>
    <property type="project" value="InterPro"/>
</dbReference>
<dbReference type="PANTHER" id="PTHR11697:SF230">
    <property type="entry name" value="ZINC FINGER, MYM DOMAIN CONTAINING 1"/>
    <property type="match status" value="1"/>
</dbReference>
<feature type="compositionally biased region" description="Low complexity" evidence="1">
    <location>
        <begin position="12"/>
        <end position="30"/>
    </location>
</feature>
<dbReference type="AlphaFoldDB" id="A0AAN7E7A0"/>
<evidence type="ECO:0000313" key="5">
    <source>
        <dbReference type="Proteomes" id="UP001324115"/>
    </source>
</evidence>
<comment type="caution">
    <text evidence="4">The sequence shown here is derived from an EMBL/GenBank/DDBJ whole genome shotgun (WGS) entry which is preliminary data.</text>
</comment>
<protein>
    <recommendedName>
        <fullName evidence="6">HAT C-terminal dimerisation domain-containing protein</fullName>
    </recommendedName>
</protein>
<feature type="domain" description="HAT C-terminal dimerisation" evidence="2">
    <location>
        <begin position="574"/>
        <end position="618"/>
    </location>
</feature>
<name>A0AAN7E7A0_QUERU</name>
<organism evidence="4 5">
    <name type="scientific">Quercus rubra</name>
    <name type="common">Northern red oak</name>
    <name type="synonym">Quercus borealis</name>
    <dbReference type="NCBI Taxonomy" id="3512"/>
    <lineage>
        <taxon>Eukaryota</taxon>
        <taxon>Viridiplantae</taxon>
        <taxon>Streptophyta</taxon>
        <taxon>Embryophyta</taxon>
        <taxon>Tracheophyta</taxon>
        <taxon>Spermatophyta</taxon>
        <taxon>Magnoliopsida</taxon>
        <taxon>eudicotyledons</taxon>
        <taxon>Gunneridae</taxon>
        <taxon>Pentapetalae</taxon>
        <taxon>rosids</taxon>
        <taxon>fabids</taxon>
        <taxon>Fagales</taxon>
        <taxon>Fagaceae</taxon>
        <taxon>Quercus</taxon>
    </lineage>
</organism>
<dbReference type="InterPro" id="IPR012337">
    <property type="entry name" value="RNaseH-like_sf"/>
</dbReference>
<feature type="region of interest" description="Disordered" evidence="1">
    <location>
        <begin position="1"/>
        <end position="30"/>
    </location>
</feature>
<feature type="domain" description="DUF4371" evidence="3">
    <location>
        <begin position="105"/>
        <end position="282"/>
    </location>
</feature>
<evidence type="ECO:0008006" key="6">
    <source>
        <dbReference type="Google" id="ProtNLM"/>
    </source>
</evidence>
<gene>
    <name evidence="4" type="ORF">RGQ29_006578</name>
</gene>
<dbReference type="PANTHER" id="PTHR11697">
    <property type="entry name" value="GENERAL TRANSCRIPTION FACTOR 2-RELATED ZINC FINGER PROTEIN"/>
    <property type="match status" value="1"/>
</dbReference>
<dbReference type="Pfam" id="PF14291">
    <property type="entry name" value="DUF4371"/>
    <property type="match status" value="1"/>
</dbReference>
<evidence type="ECO:0000259" key="3">
    <source>
        <dbReference type="Pfam" id="PF14291"/>
    </source>
</evidence>
<evidence type="ECO:0000259" key="2">
    <source>
        <dbReference type="Pfam" id="PF05699"/>
    </source>
</evidence>
<dbReference type="InterPro" id="IPR008906">
    <property type="entry name" value="HATC_C_dom"/>
</dbReference>